<evidence type="ECO:0000256" key="5">
    <source>
        <dbReference type="ARBA" id="ARBA00022692"/>
    </source>
</evidence>
<keyword evidence="5 13" id="KW-0812">Transmembrane</keyword>
<dbReference type="Pfam" id="PF00005">
    <property type="entry name" value="ABC_tran"/>
    <property type="match status" value="2"/>
</dbReference>
<dbReference type="InterPro" id="IPR017871">
    <property type="entry name" value="ABC_transporter-like_CS"/>
</dbReference>
<feature type="transmembrane region" description="Helical" evidence="13">
    <location>
        <begin position="946"/>
        <end position="966"/>
    </location>
</feature>
<evidence type="ECO:0000256" key="12">
    <source>
        <dbReference type="SAM" id="MobiDB-lite"/>
    </source>
</evidence>
<comment type="subcellular location">
    <subcellularLocation>
        <location evidence="2">Endomembrane system</location>
    </subcellularLocation>
    <subcellularLocation>
        <location evidence="1">Membrane</location>
        <topology evidence="1">Multi-pass membrane protein</topology>
    </subcellularLocation>
</comment>
<evidence type="ECO:0000256" key="8">
    <source>
        <dbReference type="ARBA" id="ARBA00022840"/>
    </source>
</evidence>
<dbReference type="InterPro" id="IPR003439">
    <property type="entry name" value="ABC_transporter-like_ATP-bd"/>
</dbReference>
<feature type="transmembrane region" description="Helical" evidence="13">
    <location>
        <begin position="188"/>
        <end position="208"/>
    </location>
</feature>
<dbReference type="InterPro" id="IPR003593">
    <property type="entry name" value="AAA+_ATPase"/>
</dbReference>
<dbReference type="PROSITE" id="PS50929">
    <property type="entry name" value="ABC_TM1F"/>
    <property type="match status" value="2"/>
</dbReference>
<dbReference type="Pfam" id="PF00664">
    <property type="entry name" value="ABC_membrane"/>
    <property type="match status" value="2"/>
</dbReference>
<feature type="region of interest" description="Disordered" evidence="12">
    <location>
        <begin position="1"/>
        <end position="41"/>
    </location>
</feature>
<dbReference type="Proteomes" id="UP001163105">
    <property type="component" value="Unassembled WGS sequence"/>
</dbReference>
<evidence type="ECO:0000313" key="16">
    <source>
        <dbReference type="EMBL" id="KAJ6438239.1"/>
    </source>
</evidence>
<feature type="domain" description="ABC transporter" evidence="14">
    <location>
        <begin position="1042"/>
        <end position="1308"/>
    </location>
</feature>
<feature type="transmembrane region" description="Helical" evidence="13">
    <location>
        <begin position="837"/>
        <end position="857"/>
    </location>
</feature>
<feature type="domain" description="ABC transporter" evidence="14">
    <location>
        <begin position="391"/>
        <end position="637"/>
    </location>
</feature>
<evidence type="ECO:0000256" key="2">
    <source>
        <dbReference type="ARBA" id="ARBA00004308"/>
    </source>
</evidence>
<evidence type="ECO:0000256" key="10">
    <source>
        <dbReference type="ARBA" id="ARBA00023136"/>
    </source>
</evidence>
<evidence type="ECO:0000259" key="14">
    <source>
        <dbReference type="PROSITE" id="PS50893"/>
    </source>
</evidence>
<feature type="compositionally biased region" description="Basic and acidic residues" evidence="12">
    <location>
        <begin position="18"/>
        <end position="40"/>
    </location>
</feature>
<feature type="transmembrane region" description="Helical" evidence="13">
    <location>
        <begin position="978"/>
        <end position="999"/>
    </location>
</feature>
<reference evidence="16" key="1">
    <citation type="submission" date="2023-01" db="EMBL/GenBank/DDBJ databases">
        <title>The growth and conidiation of Purpureocillium lavendulum are regulated by nitrogen source and histone H3K14 acetylation.</title>
        <authorList>
            <person name="Tang P."/>
            <person name="Han J."/>
            <person name="Zhang C."/>
            <person name="Tang P."/>
            <person name="Qi F."/>
            <person name="Zhang K."/>
            <person name="Liang L."/>
        </authorList>
    </citation>
    <scope>NUCLEOTIDE SEQUENCE</scope>
    <source>
        <strain evidence="16">YMF1.00683</strain>
    </source>
</reference>
<comment type="similarity">
    <text evidence="3">Belongs to the ABC transporter superfamily. ABCB family. Multidrug resistance exporter (TC 3.A.1.201) subfamily.</text>
</comment>
<evidence type="ECO:0000256" key="4">
    <source>
        <dbReference type="ARBA" id="ARBA00022448"/>
    </source>
</evidence>
<dbReference type="SUPFAM" id="SSF90123">
    <property type="entry name" value="ABC transporter transmembrane region"/>
    <property type="match status" value="2"/>
</dbReference>
<evidence type="ECO:0000256" key="9">
    <source>
        <dbReference type="ARBA" id="ARBA00022989"/>
    </source>
</evidence>
<keyword evidence="7" id="KW-0547">Nucleotide-binding</keyword>
<evidence type="ECO:0000256" key="1">
    <source>
        <dbReference type="ARBA" id="ARBA00004141"/>
    </source>
</evidence>
<dbReference type="SUPFAM" id="SSF52540">
    <property type="entry name" value="P-loop containing nucleoside triphosphate hydrolases"/>
    <property type="match status" value="2"/>
</dbReference>
<keyword evidence="6" id="KW-0677">Repeat</keyword>
<feature type="transmembrane region" description="Helical" evidence="13">
    <location>
        <begin position="760"/>
        <end position="779"/>
    </location>
</feature>
<dbReference type="SMART" id="SM00382">
    <property type="entry name" value="AAA"/>
    <property type="match status" value="2"/>
</dbReference>
<dbReference type="InterPro" id="IPR039421">
    <property type="entry name" value="Type_1_exporter"/>
</dbReference>
<dbReference type="FunFam" id="3.40.50.300:FF:001530">
    <property type="entry name" value="ABC multidrug transporter (Eurofung)"/>
    <property type="match status" value="1"/>
</dbReference>
<organism evidence="16 17">
    <name type="scientific">Purpureocillium lavendulum</name>
    <dbReference type="NCBI Taxonomy" id="1247861"/>
    <lineage>
        <taxon>Eukaryota</taxon>
        <taxon>Fungi</taxon>
        <taxon>Dikarya</taxon>
        <taxon>Ascomycota</taxon>
        <taxon>Pezizomycotina</taxon>
        <taxon>Sordariomycetes</taxon>
        <taxon>Hypocreomycetidae</taxon>
        <taxon>Hypocreales</taxon>
        <taxon>Ophiocordycipitaceae</taxon>
        <taxon>Purpureocillium</taxon>
    </lineage>
</organism>
<evidence type="ECO:0000256" key="3">
    <source>
        <dbReference type="ARBA" id="ARBA00007577"/>
    </source>
</evidence>
<dbReference type="GO" id="GO:0005743">
    <property type="term" value="C:mitochondrial inner membrane"/>
    <property type="evidence" value="ECO:0007669"/>
    <property type="project" value="TreeGrafter"/>
</dbReference>
<dbReference type="InterPro" id="IPR027417">
    <property type="entry name" value="P-loop_NTPase"/>
</dbReference>
<accession>A0AB34FGT0</accession>
<dbReference type="PANTHER" id="PTHR43394">
    <property type="entry name" value="ATP-DEPENDENT PERMEASE MDL1, MITOCHONDRIAL"/>
    <property type="match status" value="1"/>
</dbReference>
<evidence type="ECO:0000313" key="17">
    <source>
        <dbReference type="Proteomes" id="UP001163105"/>
    </source>
</evidence>
<feature type="transmembrane region" description="Helical" evidence="13">
    <location>
        <begin position="214"/>
        <end position="233"/>
    </location>
</feature>
<evidence type="ECO:0000256" key="6">
    <source>
        <dbReference type="ARBA" id="ARBA00022737"/>
    </source>
</evidence>
<dbReference type="CDD" id="cd18577">
    <property type="entry name" value="ABC_6TM_Pgp_ABCB1_D1_like"/>
    <property type="match status" value="1"/>
</dbReference>
<dbReference type="GO" id="GO:0005524">
    <property type="term" value="F:ATP binding"/>
    <property type="evidence" value="ECO:0007669"/>
    <property type="project" value="UniProtKB-KW"/>
</dbReference>
<dbReference type="PROSITE" id="PS00211">
    <property type="entry name" value="ABC_TRANSPORTER_1"/>
    <property type="match status" value="2"/>
</dbReference>
<dbReference type="FunFam" id="1.20.1560.10:FF:000057">
    <property type="entry name" value="ABC multidrug transporter SitT"/>
    <property type="match status" value="2"/>
</dbReference>
<keyword evidence="17" id="KW-1185">Reference proteome</keyword>
<dbReference type="CDD" id="cd03249">
    <property type="entry name" value="ABC_MTABC3_MDL1_MDL2"/>
    <property type="match status" value="2"/>
</dbReference>
<keyword evidence="4" id="KW-0813">Transport</keyword>
<dbReference type="FunFam" id="3.40.50.300:FF:000913">
    <property type="entry name" value="ABC multidrug transporter SitT"/>
    <property type="match status" value="1"/>
</dbReference>
<sequence length="1312" mass="141994">MGQGKDLDPVHLAAADGSQEKIEKPATDASSPKDDTDGKDGGGSGNAYWVRIFSHAGTLEYAFFAISILAAIASGAGIALQNLIFGRFITIITDYASGKSSGADFRSEAGKLALYFVYLGIARFVLAYLYNVLLNYNAYRIVRNIRHAYLRSALRQEAAYYDLGEGGSIATQAASSGRLIQGGIAEKLGLTFQGLSAFITAFAVAFATNWKLTFITLCIAPATIIVMAITGTIEAGHETKILEIYGKANAFAEGVLSSARTVHAFGMRARLVARFDKYLTEAHTVGNKISLLFGILFSAEYTIIYLGFGLAFWQGIHMLARGDIDSSGEIFTVLLSVVIGAISLTLLAPYSIEFTRAAAAAAQLFSLIDRTSAIDPLDPSGEQPAETVGELELEDVSFAYPSRPNTTVLDGFSLKIPAGKVTALVKGHSGSGKSTIVGLIERWYEPSSGTIKLDGRPIETLNLHWLRKHVRLVQQEPILFRGTVFDNIAHGLVGTQWENVSRDEKMPLIVEAAKMAYAHDFITELPNGYDTEIGQRGGLLSGGQKQRVAIARSVVSQPKVLLLDEATSALDPHAEGIVQQALDRAAEGRTTIVIAHKLATIKKADNIVVMSKGRIVEQGAHADLVAHDGVYAQLVRIQNLLVSAAKASGVESDEDDALLAQGKEDPATLTKTLTRYATAEQQRMEAQKDRDDYERHKHLGLLAVVIRLIRDAPELRMAYFFVLVACLGSCAAIPGQAILLANVTDVFTLTGAAMVDKGNFFAAMFIVLAAGCFFFYFTMGWSTNTVAQTLSHKFRRQSLDDMLRQDLQFFDRPENNTGALAGRVDANPQAILELMGFNVALIFISVLNVLVCSVLGIAYSWKLGLVVVLAGLPPMLASGWLKIRFDVKLDRDVSARHAESSAIASEAVTAIRTVSSLAIEESVLARYTAELDDAVRGSVRPLFTMMIWFALTQSLEYGFLALGFWYGCRLVSFNEITMYQFFVTFMGVFFSGQATAQIFQFSTSMTKGKNAANYIFWLHELQPTVQETPENRDNEPGMSGSIELDSVRFSYPLRPDATVLKGVNLEIKNGQFVALVGASGCGKSTMIAMLERFYDPSTGVIRIDSDPLPSLNPRLYRRDVSLVQQEPTLFQGSIRENIALGVDDPNPDSDPNSTTTMTTTTTSTNGAGAGVPVDDSAIEAALRAANAWDFVSSLPEGLGTPAGPNGTQLSGGQRQRIAIARALIRDPRVLLLDEATSALDTESEKIVQSALAEAAKKGDRVTIAVAHRLSTIKDADVICVFYGGRIVEQGTHAELIALGGMYRKMCEAQNLD</sequence>
<name>A0AB34FGT0_9HYPO</name>
<gene>
    <name evidence="16" type="primary">ABCB1</name>
    <name evidence="16" type="ORF">O9K51_08830</name>
</gene>
<dbReference type="PANTHER" id="PTHR43394:SF11">
    <property type="entry name" value="ATP-BINDING CASSETTE TRANSPORTER"/>
    <property type="match status" value="1"/>
</dbReference>
<feature type="domain" description="ABC transmembrane type-1" evidence="15">
    <location>
        <begin position="720"/>
        <end position="1007"/>
    </location>
</feature>
<dbReference type="GO" id="GO:0015421">
    <property type="term" value="F:ABC-type oligopeptide transporter activity"/>
    <property type="evidence" value="ECO:0007669"/>
    <property type="project" value="TreeGrafter"/>
</dbReference>
<dbReference type="Gene3D" id="3.40.50.300">
    <property type="entry name" value="P-loop containing nucleotide triphosphate hydrolases"/>
    <property type="match status" value="2"/>
</dbReference>
<proteinExistence type="inferred from homology"/>
<dbReference type="PROSITE" id="PS50893">
    <property type="entry name" value="ABC_TRANSPORTER_2"/>
    <property type="match status" value="2"/>
</dbReference>
<feature type="compositionally biased region" description="Low complexity" evidence="12">
    <location>
        <begin position="1149"/>
        <end position="1164"/>
    </location>
</feature>
<dbReference type="GO" id="GO:0012505">
    <property type="term" value="C:endomembrane system"/>
    <property type="evidence" value="ECO:0007669"/>
    <property type="project" value="UniProtKB-SubCell"/>
</dbReference>
<feature type="transmembrane region" description="Helical" evidence="13">
    <location>
        <begin position="330"/>
        <end position="348"/>
    </location>
</feature>
<dbReference type="InterPro" id="IPR036640">
    <property type="entry name" value="ABC1_TM_sf"/>
</dbReference>
<feature type="transmembrane region" description="Helical" evidence="13">
    <location>
        <begin position="112"/>
        <end position="133"/>
    </location>
</feature>
<feature type="transmembrane region" description="Helical" evidence="13">
    <location>
        <begin position="289"/>
        <end position="310"/>
    </location>
</feature>
<evidence type="ECO:0000256" key="7">
    <source>
        <dbReference type="ARBA" id="ARBA00022741"/>
    </source>
</evidence>
<keyword evidence="11" id="KW-0325">Glycoprotein</keyword>
<dbReference type="GO" id="GO:0016887">
    <property type="term" value="F:ATP hydrolysis activity"/>
    <property type="evidence" value="ECO:0007669"/>
    <property type="project" value="InterPro"/>
</dbReference>
<feature type="transmembrane region" description="Helical" evidence="13">
    <location>
        <begin position="717"/>
        <end position="740"/>
    </location>
</feature>
<keyword evidence="8" id="KW-0067">ATP-binding</keyword>
<keyword evidence="9 13" id="KW-1133">Transmembrane helix</keyword>
<comment type="caution">
    <text evidence="16">The sequence shown here is derived from an EMBL/GenBank/DDBJ whole genome shotgun (WGS) entry which is preliminary data.</text>
</comment>
<evidence type="ECO:0000256" key="11">
    <source>
        <dbReference type="ARBA" id="ARBA00023180"/>
    </source>
</evidence>
<protein>
    <submittedName>
        <fullName evidence="16">Multidrug resistance protein</fullName>
    </submittedName>
</protein>
<dbReference type="GO" id="GO:0090374">
    <property type="term" value="P:oligopeptide export from mitochondrion"/>
    <property type="evidence" value="ECO:0007669"/>
    <property type="project" value="TreeGrafter"/>
</dbReference>
<dbReference type="Gene3D" id="1.20.1560.10">
    <property type="entry name" value="ABC transporter type 1, transmembrane domain"/>
    <property type="match status" value="2"/>
</dbReference>
<dbReference type="InterPro" id="IPR011527">
    <property type="entry name" value="ABC1_TM_dom"/>
</dbReference>
<feature type="domain" description="ABC transmembrane type-1" evidence="15">
    <location>
        <begin position="65"/>
        <end position="356"/>
    </location>
</feature>
<evidence type="ECO:0000259" key="15">
    <source>
        <dbReference type="PROSITE" id="PS50929"/>
    </source>
</evidence>
<feature type="region of interest" description="Disordered" evidence="12">
    <location>
        <begin position="1140"/>
        <end position="1171"/>
    </location>
</feature>
<feature type="transmembrane region" description="Helical" evidence="13">
    <location>
        <begin position="61"/>
        <end position="92"/>
    </location>
</feature>
<dbReference type="EMBL" id="JAQHRD010000008">
    <property type="protein sequence ID" value="KAJ6438239.1"/>
    <property type="molecule type" value="Genomic_DNA"/>
</dbReference>
<keyword evidence="10 13" id="KW-0472">Membrane</keyword>
<evidence type="ECO:0000256" key="13">
    <source>
        <dbReference type="SAM" id="Phobius"/>
    </source>
</evidence>
<dbReference type="CDD" id="cd18578">
    <property type="entry name" value="ABC_6TM_Pgp_ABCB1_D2_like"/>
    <property type="match status" value="1"/>
</dbReference>